<gene>
    <name evidence="1" type="ORF">PSSU_1605</name>
</gene>
<evidence type="ECO:0000313" key="1">
    <source>
        <dbReference type="EMBL" id="OZG49110.1"/>
    </source>
</evidence>
<reference evidence="1 2" key="1">
    <citation type="journal article" date="2017" name="BMC Genomics">
        <title>Comparative genomic and phylogenomic analyses of the Bifidobacteriaceae family.</title>
        <authorList>
            <person name="Lugli G.A."/>
            <person name="Milani C."/>
            <person name="Turroni F."/>
            <person name="Duranti S."/>
            <person name="Mancabelli L."/>
            <person name="Mangifesta M."/>
            <person name="Ferrario C."/>
            <person name="Modesto M."/>
            <person name="Mattarelli P."/>
            <person name="Jiri K."/>
            <person name="van Sinderen D."/>
            <person name="Ventura M."/>
        </authorList>
    </citation>
    <scope>NUCLEOTIDE SEQUENCE [LARGE SCALE GENOMIC DNA]</scope>
    <source>
        <strain evidence="1 2">DSM 24744</strain>
    </source>
</reference>
<evidence type="ECO:0000313" key="2">
    <source>
        <dbReference type="Proteomes" id="UP000216454"/>
    </source>
</evidence>
<dbReference type="Proteomes" id="UP000216454">
    <property type="component" value="Unassembled WGS sequence"/>
</dbReference>
<accession>A0A261EQH6</accession>
<keyword evidence="2" id="KW-1185">Reference proteome</keyword>
<protein>
    <submittedName>
        <fullName evidence="1">Uncharacterized protein</fullName>
    </submittedName>
</protein>
<organism evidence="1 2">
    <name type="scientific">Pseudoscardovia suis</name>
    <dbReference type="NCBI Taxonomy" id="987063"/>
    <lineage>
        <taxon>Bacteria</taxon>
        <taxon>Bacillati</taxon>
        <taxon>Actinomycetota</taxon>
        <taxon>Actinomycetes</taxon>
        <taxon>Bifidobacteriales</taxon>
        <taxon>Bifidobacteriaceae</taxon>
        <taxon>Pseudoscardovia</taxon>
    </lineage>
</organism>
<proteinExistence type="predicted"/>
<comment type="caution">
    <text evidence="1">The sequence shown here is derived from an EMBL/GenBank/DDBJ whole genome shotgun (WGS) entry which is preliminary data.</text>
</comment>
<sequence>MADEESVKVSFLVQTRCGTENKQYNETLRRGGTQ</sequence>
<dbReference type="EMBL" id="MWWQ01000017">
    <property type="protein sequence ID" value="OZG49110.1"/>
    <property type="molecule type" value="Genomic_DNA"/>
</dbReference>
<name>A0A261EQH6_9BIFI</name>
<dbReference type="AlphaFoldDB" id="A0A261EQH6"/>